<dbReference type="Pfam" id="PF10563">
    <property type="entry name" value="CA_like"/>
    <property type="match status" value="1"/>
</dbReference>
<evidence type="ECO:0000313" key="2">
    <source>
        <dbReference type="Proteomes" id="UP001530377"/>
    </source>
</evidence>
<gene>
    <name evidence="1" type="ORF">ACHAXA_008956</name>
</gene>
<dbReference type="AlphaFoldDB" id="A0ABD3RDZ0"/>
<sequence>MTINTPQLIYYRLLHLSLIRSKLIENMCPPPEDSVVKSVAVESSPSNNSIPPPPPMYKFLIGGLGLSTVGLLVATILLASNGGDSSGTAAAPATTAAAPSTTATSPAGVEFLKSKEMSAFFATPDTDNVCAGAKLAFDNKLCVDLEVPTPQAGANVTKGYVGDLDVGDLVPNTKPYWQSSMCPVNVHWHLGSEHYSVGQYDETGNGPNGNIPRPEWADRDLAATGTEDTDGEHQVQDGFRCKYYDPNDAKFTTPYNWQHCKDMVVGETYEVHWPHSAAGACGTVNQYQTPFYDGVFCNLPLDAFLTLGAQDIAGAVGVHGQVFTIVNDESYFYPDMIRGMIVDKEMGKDIHIYTGSTTGETRSNEMCSQYAPITWQVDRKCHMISASSFDKMCYDMKMQRDDMSDDLHAHGSRELVKDDLAANNQYYPVRKLLRA</sequence>
<name>A0ABD3RDZ0_9STRA</name>
<reference evidence="1 2" key="1">
    <citation type="submission" date="2024-10" db="EMBL/GenBank/DDBJ databases">
        <title>Updated reference genomes for cyclostephanoid diatoms.</title>
        <authorList>
            <person name="Roberts W.R."/>
            <person name="Alverson A.J."/>
        </authorList>
    </citation>
    <scope>NUCLEOTIDE SEQUENCE [LARGE SCALE GENOMIC DNA]</scope>
    <source>
        <strain evidence="1 2">AJA228-03</strain>
    </source>
</reference>
<accession>A0ABD3RDZ0</accession>
<comment type="caution">
    <text evidence="1">The sequence shown here is derived from an EMBL/GenBank/DDBJ whole genome shotgun (WGS) entry which is preliminary data.</text>
</comment>
<keyword evidence="2" id="KW-1185">Reference proteome</keyword>
<dbReference type="EMBL" id="JALLPB020000498">
    <property type="protein sequence ID" value="KAL3808526.1"/>
    <property type="molecule type" value="Genomic_DNA"/>
</dbReference>
<dbReference type="Proteomes" id="UP001530377">
    <property type="component" value="Unassembled WGS sequence"/>
</dbReference>
<protein>
    <submittedName>
        <fullName evidence="1">Uncharacterized protein</fullName>
    </submittedName>
</protein>
<proteinExistence type="predicted"/>
<dbReference type="InterPro" id="IPR018883">
    <property type="entry name" value="Delta_CA"/>
</dbReference>
<evidence type="ECO:0000313" key="1">
    <source>
        <dbReference type="EMBL" id="KAL3808526.1"/>
    </source>
</evidence>
<organism evidence="1 2">
    <name type="scientific">Cyclostephanos tholiformis</name>
    <dbReference type="NCBI Taxonomy" id="382380"/>
    <lineage>
        <taxon>Eukaryota</taxon>
        <taxon>Sar</taxon>
        <taxon>Stramenopiles</taxon>
        <taxon>Ochrophyta</taxon>
        <taxon>Bacillariophyta</taxon>
        <taxon>Coscinodiscophyceae</taxon>
        <taxon>Thalassiosirophycidae</taxon>
        <taxon>Stephanodiscales</taxon>
        <taxon>Stephanodiscaceae</taxon>
        <taxon>Cyclostephanos</taxon>
    </lineage>
</organism>